<dbReference type="RefSeq" id="WP_188671127.1">
    <property type="nucleotide sequence ID" value="NZ_BMKA01000001.1"/>
</dbReference>
<evidence type="ECO:0000256" key="7">
    <source>
        <dbReference type="ARBA" id="ARBA00023033"/>
    </source>
</evidence>
<accession>A0A916QUA3</accession>
<dbReference type="InterPro" id="IPR036188">
    <property type="entry name" value="FAD/NAD-bd_sf"/>
</dbReference>
<evidence type="ECO:0000259" key="8">
    <source>
        <dbReference type="Pfam" id="PF01494"/>
    </source>
</evidence>
<keyword evidence="4" id="KW-0285">Flavoprotein</keyword>
<dbReference type="SUPFAM" id="SSF51905">
    <property type="entry name" value="FAD/NAD(P)-binding domain"/>
    <property type="match status" value="1"/>
</dbReference>
<dbReference type="Proteomes" id="UP000628017">
    <property type="component" value="Unassembled WGS sequence"/>
</dbReference>
<sequence>MTRENFDIFISGGGLSGLVAACALGRLGLSVLCVDPQPPVTTQNDPKADRRSTAFLQPARATLEQAGLWPRFARYAAPLQIMRLADAGGEAGEIRYLADFNAAELSDQPFGWNLPNWLLRRELLAQIEQTDNITLRMGVKTNRIVAREAHAVVALSDRSQVQTPLVVAADGRNSPIRKMLDIGVKTWRYGQKAIVFTVSHPRPHNNISTEIHRSGGPFTLVPLPDHNGQPQSAVVWMETGPKAAALMELDEAAFTAKANLRACDILGPLTVTSPRNIWPIISQKAERLTGAHTALIAEPAHVVPPIGAQGLNMSLGDVQALVDLLESGHIAGSQDMLAAFERKRMPDITARVSGVDMLNRAALAQSPDLRALRLKGLQLLNETTPLRRAAMRAGLGA</sequence>
<dbReference type="InterPro" id="IPR002938">
    <property type="entry name" value="FAD-bd"/>
</dbReference>
<gene>
    <name evidence="9" type="ORF">GCM10011498_08040</name>
</gene>
<protein>
    <submittedName>
        <fullName evidence="9">2-octaprenyl-6-methoxyphenyl hydroxylase</fullName>
    </submittedName>
</protein>
<evidence type="ECO:0000256" key="5">
    <source>
        <dbReference type="ARBA" id="ARBA00022827"/>
    </source>
</evidence>
<evidence type="ECO:0000256" key="2">
    <source>
        <dbReference type="ARBA" id="ARBA00004749"/>
    </source>
</evidence>
<proteinExistence type="inferred from homology"/>
<reference evidence="9" key="1">
    <citation type="journal article" date="2014" name="Int. J. Syst. Evol. Microbiol.">
        <title>Complete genome sequence of Corynebacterium casei LMG S-19264T (=DSM 44701T), isolated from a smear-ripened cheese.</title>
        <authorList>
            <consortium name="US DOE Joint Genome Institute (JGI-PGF)"/>
            <person name="Walter F."/>
            <person name="Albersmeier A."/>
            <person name="Kalinowski J."/>
            <person name="Ruckert C."/>
        </authorList>
    </citation>
    <scope>NUCLEOTIDE SEQUENCE</scope>
    <source>
        <strain evidence="9">CGMCC 1.15880</strain>
    </source>
</reference>
<dbReference type="EMBL" id="BMKA01000001">
    <property type="protein sequence ID" value="GGA10335.1"/>
    <property type="molecule type" value="Genomic_DNA"/>
</dbReference>
<evidence type="ECO:0000256" key="4">
    <source>
        <dbReference type="ARBA" id="ARBA00022630"/>
    </source>
</evidence>
<keyword evidence="10" id="KW-1185">Reference proteome</keyword>
<dbReference type="GO" id="GO:0016705">
    <property type="term" value="F:oxidoreductase activity, acting on paired donors, with incorporation or reduction of molecular oxygen"/>
    <property type="evidence" value="ECO:0007669"/>
    <property type="project" value="InterPro"/>
</dbReference>
<evidence type="ECO:0000313" key="10">
    <source>
        <dbReference type="Proteomes" id="UP000628017"/>
    </source>
</evidence>
<evidence type="ECO:0000256" key="3">
    <source>
        <dbReference type="ARBA" id="ARBA00005349"/>
    </source>
</evidence>
<name>A0A916QUA3_9RHOB</name>
<dbReference type="GO" id="GO:0004497">
    <property type="term" value="F:monooxygenase activity"/>
    <property type="evidence" value="ECO:0007669"/>
    <property type="project" value="UniProtKB-KW"/>
</dbReference>
<keyword evidence="6" id="KW-0560">Oxidoreductase</keyword>
<dbReference type="InterPro" id="IPR010971">
    <property type="entry name" value="UbiH/COQ6"/>
</dbReference>
<keyword evidence="7" id="KW-0503">Monooxygenase</keyword>
<comment type="caution">
    <text evidence="9">The sequence shown here is derived from an EMBL/GenBank/DDBJ whole genome shotgun (WGS) entry which is preliminary data.</text>
</comment>
<dbReference type="PRINTS" id="PR00420">
    <property type="entry name" value="RNGMNOXGNASE"/>
</dbReference>
<dbReference type="NCBIfam" id="TIGR01988">
    <property type="entry name" value="Ubi-OHases"/>
    <property type="match status" value="1"/>
</dbReference>
<dbReference type="GO" id="GO:0006744">
    <property type="term" value="P:ubiquinone biosynthetic process"/>
    <property type="evidence" value="ECO:0007669"/>
    <property type="project" value="InterPro"/>
</dbReference>
<dbReference type="AlphaFoldDB" id="A0A916QUA3"/>
<reference evidence="9" key="2">
    <citation type="submission" date="2020-09" db="EMBL/GenBank/DDBJ databases">
        <authorList>
            <person name="Sun Q."/>
            <person name="Zhou Y."/>
        </authorList>
    </citation>
    <scope>NUCLEOTIDE SEQUENCE</scope>
    <source>
        <strain evidence="9">CGMCC 1.15880</strain>
    </source>
</reference>
<keyword evidence="5" id="KW-0274">FAD</keyword>
<feature type="domain" description="FAD-binding" evidence="8">
    <location>
        <begin position="7"/>
        <end position="348"/>
    </location>
</feature>
<organism evidence="9 10">
    <name type="scientific">Neptunicoccus cionae</name>
    <dbReference type="NCBI Taxonomy" id="2035344"/>
    <lineage>
        <taxon>Bacteria</taxon>
        <taxon>Pseudomonadati</taxon>
        <taxon>Pseudomonadota</taxon>
        <taxon>Alphaproteobacteria</taxon>
        <taxon>Rhodobacterales</taxon>
        <taxon>Paracoccaceae</taxon>
        <taxon>Neptunicoccus</taxon>
    </lineage>
</organism>
<dbReference type="PROSITE" id="PS51257">
    <property type="entry name" value="PROKAR_LIPOPROTEIN"/>
    <property type="match status" value="1"/>
</dbReference>
<dbReference type="Pfam" id="PF01494">
    <property type="entry name" value="FAD_binding_3"/>
    <property type="match status" value="1"/>
</dbReference>
<comment type="similarity">
    <text evidence="3">Belongs to the UbiH/COQ6 family.</text>
</comment>
<evidence type="ECO:0000313" key="9">
    <source>
        <dbReference type="EMBL" id="GGA10335.1"/>
    </source>
</evidence>
<evidence type="ECO:0000256" key="1">
    <source>
        <dbReference type="ARBA" id="ARBA00001974"/>
    </source>
</evidence>
<dbReference type="GO" id="GO:0071949">
    <property type="term" value="F:FAD binding"/>
    <property type="evidence" value="ECO:0007669"/>
    <property type="project" value="InterPro"/>
</dbReference>
<dbReference type="InterPro" id="IPR051205">
    <property type="entry name" value="UbiH/COQ6_monooxygenase"/>
</dbReference>
<dbReference type="PANTHER" id="PTHR43876:SF7">
    <property type="entry name" value="UBIQUINONE BIOSYNTHESIS MONOOXYGENASE COQ6, MITOCHONDRIAL"/>
    <property type="match status" value="1"/>
</dbReference>
<comment type="pathway">
    <text evidence="2">Cofactor biosynthesis; ubiquinone biosynthesis.</text>
</comment>
<dbReference type="Gene3D" id="3.50.50.60">
    <property type="entry name" value="FAD/NAD(P)-binding domain"/>
    <property type="match status" value="2"/>
</dbReference>
<dbReference type="PANTHER" id="PTHR43876">
    <property type="entry name" value="UBIQUINONE BIOSYNTHESIS MONOOXYGENASE COQ6, MITOCHONDRIAL"/>
    <property type="match status" value="1"/>
</dbReference>
<dbReference type="NCBIfam" id="NF005691">
    <property type="entry name" value="PRK07494.1"/>
    <property type="match status" value="1"/>
</dbReference>
<comment type="cofactor">
    <cofactor evidence="1">
        <name>FAD</name>
        <dbReference type="ChEBI" id="CHEBI:57692"/>
    </cofactor>
</comment>
<evidence type="ECO:0000256" key="6">
    <source>
        <dbReference type="ARBA" id="ARBA00023002"/>
    </source>
</evidence>